<feature type="transmembrane region" description="Helical" evidence="1">
    <location>
        <begin position="144"/>
        <end position="161"/>
    </location>
</feature>
<evidence type="ECO:0000256" key="1">
    <source>
        <dbReference type="SAM" id="Phobius"/>
    </source>
</evidence>
<evidence type="ECO:0000313" key="2">
    <source>
        <dbReference type="EMBL" id="GAG32382.1"/>
    </source>
</evidence>
<keyword evidence="1" id="KW-0472">Membrane</keyword>
<feature type="transmembrane region" description="Helical" evidence="1">
    <location>
        <begin position="79"/>
        <end position="96"/>
    </location>
</feature>
<keyword evidence="1" id="KW-1133">Transmembrane helix</keyword>
<feature type="non-terminal residue" evidence="2">
    <location>
        <position position="253"/>
    </location>
</feature>
<proteinExistence type="predicted"/>
<feature type="non-terminal residue" evidence="2">
    <location>
        <position position="1"/>
    </location>
</feature>
<gene>
    <name evidence="2" type="ORF">S01H1_63041</name>
</gene>
<organism evidence="2">
    <name type="scientific">marine sediment metagenome</name>
    <dbReference type="NCBI Taxonomy" id="412755"/>
    <lineage>
        <taxon>unclassified sequences</taxon>
        <taxon>metagenomes</taxon>
        <taxon>ecological metagenomes</taxon>
    </lineage>
</organism>
<comment type="caution">
    <text evidence="2">The sequence shown here is derived from an EMBL/GenBank/DDBJ whole genome shotgun (WGS) entry which is preliminary data.</text>
</comment>
<accession>X0XAE0</accession>
<sequence>RPVLGFLVLGVLCAPGFVRLAGLAGTEPSRQVGVELTLLSLNSFMYTIGLTARWFRYLVLGLMALGLTASLYARLWRPALFAVLWLTVPVLILATIPSPRPFEERYLIFLPPVALLLAGLGVTTVAALLGRLGCRWGAPDVRRLALITLAAGLALVLAGPLRQQYALAQAADRIDQAVRIVERHAGPGDLIIISPRFFVQPLVVEGAEVIYLTEHLTQSEFEEMLDGYGRTWVLYTSFLPPVELQEPLDRWLP</sequence>
<dbReference type="AlphaFoldDB" id="X0XAE0"/>
<keyword evidence="1" id="KW-0812">Transmembrane</keyword>
<evidence type="ECO:0008006" key="3">
    <source>
        <dbReference type="Google" id="ProtNLM"/>
    </source>
</evidence>
<protein>
    <recommendedName>
        <fullName evidence="3">Glycosyltransferase RgtA/B/C/D-like domain-containing protein</fullName>
    </recommendedName>
</protein>
<feature type="transmembrane region" description="Helical" evidence="1">
    <location>
        <begin position="108"/>
        <end position="132"/>
    </location>
</feature>
<dbReference type="EMBL" id="BARS01041453">
    <property type="protein sequence ID" value="GAG32382.1"/>
    <property type="molecule type" value="Genomic_DNA"/>
</dbReference>
<feature type="transmembrane region" description="Helical" evidence="1">
    <location>
        <begin position="44"/>
        <end position="67"/>
    </location>
</feature>
<reference evidence="2" key="1">
    <citation type="journal article" date="2014" name="Front. Microbiol.">
        <title>High frequency of phylogenetically diverse reductive dehalogenase-homologous genes in deep subseafloor sedimentary metagenomes.</title>
        <authorList>
            <person name="Kawai M."/>
            <person name="Futagami T."/>
            <person name="Toyoda A."/>
            <person name="Takaki Y."/>
            <person name="Nishi S."/>
            <person name="Hori S."/>
            <person name="Arai W."/>
            <person name="Tsubouchi T."/>
            <person name="Morono Y."/>
            <person name="Uchiyama I."/>
            <person name="Ito T."/>
            <person name="Fujiyama A."/>
            <person name="Inagaki F."/>
            <person name="Takami H."/>
        </authorList>
    </citation>
    <scope>NUCLEOTIDE SEQUENCE</scope>
    <source>
        <strain evidence="2">Expedition CK06-06</strain>
    </source>
</reference>
<name>X0XAE0_9ZZZZ</name>